<gene>
    <name evidence="2" type="ORF">GRX01_02925</name>
</gene>
<evidence type="ECO:0000313" key="2">
    <source>
        <dbReference type="EMBL" id="MXR40311.1"/>
    </source>
</evidence>
<dbReference type="RefSeq" id="WP_159663189.1">
    <property type="nucleotide sequence ID" value="NZ_WUUS01000001.1"/>
</dbReference>
<organism evidence="2 3">
    <name type="scientific">Halobaculum saliterrae</name>
    <dbReference type="NCBI Taxonomy" id="2073113"/>
    <lineage>
        <taxon>Archaea</taxon>
        <taxon>Methanobacteriati</taxon>
        <taxon>Methanobacteriota</taxon>
        <taxon>Stenosarchaea group</taxon>
        <taxon>Halobacteria</taxon>
        <taxon>Halobacteriales</taxon>
        <taxon>Haloferacaceae</taxon>
        <taxon>Halobaculum</taxon>
    </lineage>
</organism>
<feature type="transmembrane region" description="Helical" evidence="1">
    <location>
        <begin position="36"/>
        <end position="55"/>
    </location>
</feature>
<name>A0A6B0SUD8_9EURY</name>
<dbReference type="OrthoDB" id="377844at2157"/>
<dbReference type="EMBL" id="WUUS01000001">
    <property type="protein sequence ID" value="MXR40311.1"/>
    <property type="molecule type" value="Genomic_DNA"/>
</dbReference>
<feature type="transmembrane region" description="Helical" evidence="1">
    <location>
        <begin position="67"/>
        <end position="88"/>
    </location>
</feature>
<sequence>MNPDVRVLSLGGFAFSGACQVAVGVVEYANGALSDAGLSILVGVGVLWIFGGPLVRGDDLNGVGSRPAFAAVGVGLGVVSAAVLLVTLGV</sequence>
<keyword evidence="3" id="KW-1185">Reference proteome</keyword>
<keyword evidence="1" id="KW-0812">Transmembrane</keyword>
<keyword evidence="1" id="KW-1133">Transmembrane helix</keyword>
<accession>A0A6B0SUD8</accession>
<dbReference type="Proteomes" id="UP000437065">
    <property type="component" value="Unassembled WGS sequence"/>
</dbReference>
<comment type="caution">
    <text evidence="2">The sequence shown here is derived from an EMBL/GenBank/DDBJ whole genome shotgun (WGS) entry which is preliminary data.</text>
</comment>
<keyword evidence="1" id="KW-0472">Membrane</keyword>
<evidence type="ECO:0000256" key="1">
    <source>
        <dbReference type="SAM" id="Phobius"/>
    </source>
</evidence>
<reference evidence="2 3" key="1">
    <citation type="submission" date="2019-12" db="EMBL/GenBank/DDBJ databases">
        <title>Isolation and characterization of three novel carbon monoxide-oxidizing members of Halobacteria from salione crusts and soils.</title>
        <authorList>
            <person name="Myers M.R."/>
            <person name="King G.M."/>
        </authorList>
    </citation>
    <scope>NUCLEOTIDE SEQUENCE [LARGE SCALE GENOMIC DNA]</scope>
    <source>
        <strain evidence="2 3">WSA2</strain>
    </source>
</reference>
<proteinExistence type="predicted"/>
<dbReference type="AlphaFoldDB" id="A0A6B0SUD8"/>
<evidence type="ECO:0000313" key="3">
    <source>
        <dbReference type="Proteomes" id="UP000437065"/>
    </source>
</evidence>
<dbReference type="PROSITE" id="PS51257">
    <property type="entry name" value="PROKAR_LIPOPROTEIN"/>
    <property type="match status" value="1"/>
</dbReference>
<protein>
    <submittedName>
        <fullName evidence="2">Uncharacterized protein</fullName>
    </submittedName>
</protein>